<feature type="compositionally biased region" description="Pro residues" evidence="1">
    <location>
        <begin position="132"/>
        <end position="142"/>
    </location>
</feature>
<keyword evidence="2" id="KW-0472">Membrane</keyword>
<protein>
    <submittedName>
        <fullName evidence="4">Helix-turn-helix transcriptional regulator</fullName>
    </submittedName>
</protein>
<dbReference type="RefSeq" id="WP_330800822.1">
    <property type="nucleotide sequence ID" value="NZ_JAZEWV010000059.1"/>
</dbReference>
<evidence type="ECO:0000256" key="2">
    <source>
        <dbReference type="SAM" id="Phobius"/>
    </source>
</evidence>
<dbReference type="SUPFAM" id="SSF47413">
    <property type="entry name" value="lambda repressor-like DNA-binding domains"/>
    <property type="match status" value="1"/>
</dbReference>
<accession>A0ABU7PM57</accession>
<name>A0ABU7PM57_9ACTN</name>
<dbReference type="SMART" id="SM00530">
    <property type="entry name" value="HTH_XRE"/>
    <property type="match status" value="1"/>
</dbReference>
<keyword evidence="2" id="KW-1133">Transmembrane helix</keyword>
<evidence type="ECO:0000313" key="5">
    <source>
        <dbReference type="Proteomes" id="UP001344658"/>
    </source>
</evidence>
<dbReference type="Pfam" id="PF13560">
    <property type="entry name" value="HTH_31"/>
    <property type="match status" value="1"/>
</dbReference>
<comment type="caution">
    <text evidence="4">The sequence shown here is derived from an EMBL/GenBank/DDBJ whole genome shotgun (WGS) entry which is preliminary data.</text>
</comment>
<feature type="compositionally biased region" description="Low complexity" evidence="1">
    <location>
        <begin position="143"/>
        <end position="152"/>
    </location>
</feature>
<dbReference type="Gene3D" id="1.10.260.40">
    <property type="entry name" value="lambda repressor-like DNA-binding domains"/>
    <property type="match status" value="1"/>
</dbReference>
<dbReference type="InterPro" id="IPR010982">
    <property type="entry name" value="Lambda_DNA-bd_dom_sf"/>
</dbReference>
<feature type="region of interest" description="Disordered" evidence="1">
    <location>
        <begin position="83"/>
        <end position="162"/>
    </location>
</feature>
<proteinExistence type="predicted"/>
<dbReference type="EMBL" id="JAZEWV010000059">
    <property type="protein sequence ID" value="MEE4546917.1"/>
    <property type="molecule type" value="Genomic_DNA"/>
</dbReference>
<evidence type="ECO:0000256" key="1">
    <source>
        <dbReference type="SAM" id="MobiDB-lite"/>
    </source>
</evidence>
<keyword evidence="2" id="KW-0812">Transmembrane</keyword>
<gene>
    <name evidence="4" type="ORF">V2S66_33760</name>
</gene>
<feature type="compositionally biased region" description="Low complexity" evidence="1">
    <location>
        <begin position="121"/>
        <end position="131"/>
    </location>
</feature>
<feature type="transmembrane region" description="Helical" evidence="2">
    <location>
        <begin position="167"/>
        <end position="184"/>
    </location>
</feature>
<dbReference type="Proteomes" id="UP001344658">
    <property type="component" value="Unassembled WGS sequence"/>
</dbReference>
<keyword evidence="5" id="KW-1185">Reference proteome</keyword>
<organism evidence="4 5">
    <name type="scientific">Actinacidiphila polyblastidii</name>
    <dbReference type="NCBI Taxonomy" id="3110430"/>
    <lineage>
        <taxon>Bacteria</taxon>
        <taxon>Bacillati</taxon>
        <taxon>Actinomycetota</taxon>
        <taxon>Actinomycetes</taxon>
        <taxon>Kitasatosporales</taxon>
        <taxon>Streptomycetaceae</taxon>
        <taxon>Actinacidiphila</taxon>
    </lineage>
</organism>
<evidence type="ECO:0000259" key="3">
    <source>
        <dbReference type="SMART" id="SM00530"/>
    </source>
</evidence>
<feature type="domain" description="HTH cro/C1-type" evidence="3">
    <location>
        <begin position="11"/>
        <end position="67"/>
    </location>
</feature>
<sequence>MAQHIEEFAGRLRALKERSGRSYGMLAARLHVSTSTLHRYCNGVAVPAEYAPVERFARQCGASAEELVALHRLWLLADAAKRREPQRAPDPEAGQPAPVAAESTAPRTGEAPPGPIRSGEVAEAAEAAEVAPPDPGPLPDGPELPGVVRTPGTAGGRRTGRRAGRTTVVLAVVAALAAVLPLVWRSGGGAADSAATVPRRPVTGGKPPVQVSVLADNWHSQCGQWFLLPLPPAKVPPPPSLQEGKAWAAALGGVPAGHLRLELTAQGLPGSPVVLHALYVKVLGSVAAPKGNVYSPADGCGGGLDPASFTVDLDTTTPRARAVPGSVDDGRGTGTADFPFRISASEPQVLDVDAHTLDHDVRWYLDLVWSCGARQGVLRVDDHGAPFRTTGMEGDPMYGWSTTRWYRSPPDQS</sequence>
<reference evidence="4 5" key="1">
    <citation type="submission" date="2023-12" db="EMBL/GenBank/DDBJ databases">
        <title>Streptomyces sp. V4-01.</title>
        <authorList>
            <person name="Somphong A."/>
            <person name="Phongsopitanun W."/>
        </authorList>
    </citation>
    <scope>NUCLEOTIDE SEQUENCE [LARGE SCALE GENOMIC DNA]</scope>
    <source>
        <strain evidence="4 5">V4-01</strain>
    </source>
</reference>
<evidence type="ECO:0000313" key="4">
    <source>
        <dbReference type="EMBL" id="MEE4546917.1"/>
    </source>
</evidence>
<dbReference type="InterPro" id="IPR001387">
    <property type="entry name" value="Cro/C1-type_HTH"/>
</dbReference>
<dbReference type="CDD" id="cd00093">
    <property type="entry name" value="HTH_XRE"/>
    <property type="match status" value="1"/>
</dbReference>